<evidence type="ECO:0000313" key="3">
    <source>
        <dbReference type="EMBL" id="MDN0022177.1"/>
    </source>
</evidence>
<dbReference type="Proteomes" id="UP001168478">
    <property type="component" value="Unassembled WGS sequence"/>
</dbReference>
<reference evidence="4" key="1">
    <citation type="submission" date="2023-06" db="EMBL/GenBank/DDBJ databases">
        <authorList>
            <person name="Zeman M."/>
            <person name="Kubasova T."/>
            <person name="Jahodarova E."/>
            <person name="Nykrynova M."/>
            <person name="Rychlik I."/>
        </authorList>
    </citation>
    <scope>NUCLEOTIDE SEQUENCE</scope>
    <source>
        <strain evidence="4">ET15</strain>
        <strain evidence="3">ET37</strain>
    </source>
</reference>
<dbReference type="Proteomes" id="UP001167831">
    <property type="component" value="Unassembled WGS sequence"/>
</dbReference>
<dbReference type="EMBL" id="JAUEIE010000002">
    <property type="protein sequence ID" value="MDN0022177.1"/>
    <property type="molecule type" value="Genomic_DNA"/>
</dbReference>
<keyword evidence="2" id="KW-1133">Transmembrane helix</keyword>
<evidence type="ECO:0000313" key="5">
    <source>
        <dbReference type="Proteomes" id="UP001167831"/>
    </source>
</evidence>
<evidence type="ECO:0000313" key="4">
    <source>
        <dbReference type="EMBL" id="MDN0024430.1"/>
    </source>
</evidence>
<keyword evidence="2" id="KW-0472">Membrane</keyword>
<comment type="caution">
    <text evidence="4">The sequence shown here is derived from an EMBL/GenBank/DDBJ whole genome shotgun (WGS) entry which is preliminary data.</text>
</comment>
<name>A0AAW7JNK1_9BACT</name>
<evidence type="ECO:0000256" key="1">
    <source>
        <dbReference type="SAM" id="Coils"/>
    </source>
</evidence>
<sequence>MKLHEATKQLVTQFGQKVVAEVRLANLLADLNGYQEYPAMKQVFRELLKEGYGQKLYDAYQRGISDSISMAAELTTAFAIKSHFKEDLVSYGFDCLLWALDCIKTINEPLSKGFDPVSNGDTELIDNLPDKLSAFQKQYLDLLDSLVTLPDNMVVDAPAYYSAEALNQLYFLEAKMAAIMEQLDKVDYEWCKNQRNQKLDGYHKIQNAAIEKEEKIKAEAKERERRRLKAERRKKQMRYAAIGTVTAVMAGAIGAGISYTTSSDAIERFEHTIQMGEQAVSQKEYGRALQIFENARTGYDGSFLTFHYKGIAEKHIDSSIEYAAVTCTNLIKQGNLLDAKRILASLPARVVSDNLENEAKIKTVYELLNQAVAGGIDELIGNISKNKGHLDAIGKAKLKDLLKIAPEEHWLNIIKNREL</sequence>
<keyword evidence="2" id="KW-0812">Transmembrane</keyword>
<feature type="transmembrane region" description="Helical" evidence="2">
    <location>
        <begin position="239"/>
        <end position="259"/>
    </location>
</feature>
<gene>
    <name evidence="3" type="ORF">QVN81_03940</name>
    <name evidence="4" type="ORF">QVN84_02660</name>
</gene>
<accession>A0AAW7JNK1</accession>
<dbReference type="AlphaFoldDB" id="A0AAW7JNK1"/>
<keyword evidence="1" id="KW-0175">Coiled coil</keyword>
<organism evidence="4 6">
    <name type="scientific">Leyella lascolaii</name>
    <dbReference type="NCBI Taxonomy" id="1776379"/>
    <lineage>
        <taxon>Bacteria</taxon>
        <taxon>Pseudomonadati</taxon>
        <taxon>Bacteroidota</taxon>
        <taxon>Bacteroidia</taxon>
        <taxon>Bacteroidales</taxon>
        <taxon>Prevotellaceae</taxon>
        <taxon>Leyella</taxon>
    </lineage>
</organism>
<feature type="coiled-coil region" evidence="1">
    <location>
        <begin position="211"/>
        <end position="238"/>
    </location>
</feature>
<keyword evidence="5" id="KW-1185">Reference proteome</keyword>
<evidence type="ECO:0000256" key="2">
    <source>
        <dbReference type="SAM" id="Phobius"/>
    </source>
</evidence>
<protein>
    <submittedName>
        <fullName evidence="4">Uncharacterized protein</fullName>
    </submittedName>
</protein>
<reference evidence="4" key="2">
    <citation type="submission" date="2023-08" db="EMBL/GenBank/DDBJ databases">
        <title>Identification and characterization of horizontal gene transfer across gut microbiota members of farm animals based on homology search.</title>
        <authorList>
            <person name="Schwarzerova J."/>
            <person name="Nykrynova M."/>
            <person name="Jureckova K."/>
            <person name="Cejkova D."/>
            <person name="Rychlik I."/>
        </authorList>
    </citation>
    <scope>NUCLEOTIDE SEQUENCE</scope>
    <source>
        <strain evidence="4">ET15</strain>
        <strain evidence="3">ET37</strain>
    </source>
</reference>
<dbReference type="EMBL" id="JAUEIF010000002">
    <property type="protein sequence ID" value="MDN0024430.1"/>
    <property type="molecule type" value="Genomic_DNA"/>
</dbReference>
<proteinExistence type="predicted"/>
<evidence type="ECO:0000313" key="6">
    <source>
        <dbReference type="Proteomes" id="UP001168478"/>
    </source>
</evidence>
<dbReference type="RefSeq" id="WP_289836494.1">
    <property type="nucleotide sequence ID" value="NZ_JAUEIF010000002.1"/>
</dbReference>